<dbReference type="InterPro" id="IPR036388">
    <property type="entry name" value="WH-like_DNA-bd_sf"/>
</dbReference>
<dbReference type="Gene3D" id="3.30.70.920">
    <property type="match status" value="1"/>
</dbReference>
<dbReference type="Gene3D" id="1.10.10.10">
    <property type="entry name" value="Winged helix-like DNA-binding domain superfamily/Winged helix DNA-binding domain"/>
    <property type="match status" value="1"/>
</dbReference>
<dbReference type="PRINTS" id="PR00033">
    <property type="entry name" value="HTHASNC"/>
</dbReference>
<dbReference type="GO" id="GO:0043565">
    <property type="term" value="F:sequence-specific DNA binding"/>
    <property type="evidence" value="ECO:0007669"/>
    <property type="project" value="InterPro"/>
</dbReference>
<dbReference type="SUPFAM" id="SSF54909">
    <property type="entry name" value="Dimeric alpha+beta barrel"/>
    <property type="match status" value="1"/>
</dbReference>
<reference evidence="5 6" key="1">
    <citation type="submission" date="2019-08" db="EMBL/GenBank/DDBJ databases">
        <title>Gluconobacter frateurii HD924 genome.</title>
        <authorList>
            <person name="Liu Y."/>
            <person name="Zhang P."/>
        </authorList>
    </citation>
    <scope>NUCLEOTIDE SEQUENCE [LARGE SCALE GENOMIC DNA]</scope>
    <source>
        <strain evidence="5 6">HD924</strain>
    </source>
</reference>
<gene>
    <name evidence="5" type="ORF">FXF46_12580</name>
</gene>
<organism evidence="5 6">
    <name type="scientific">Gluconobacter thailandicus</name>
    <dbReference type="NCBI Taxonomy" id="257438"/>
    <lineage>
        <taxon>Bacteria</taxon>
        <taxon>Pseudomonadati</taxon>
        <taxon>Pseudomonadota</taxon>
        <taxon>Alphaproteobacteria</taxon>
        <taxon>Acetobacterales</taxon>
        <taxon>Acetobacteraceae</taxon>
        <taxon>Gluconobacter</taxon>
    </lineage>
</organism>
<dbReference type="SMART" id="SM00344">
    <property type="entry name" value="HTH_ASNC"/>
    <property type="match status" value="1"/>
</dbReference>
<feature type="domain" description="HTH asnC-type" evidence="4">
    <location>
        <begin position="14"/>
        <end position="80"/>
    </location>
</feature>
<dbReference type="InterPro" id="IPR011008">
    <property type="entry name" value="Dimeric_a/b-barrel"/>
</dbReference>
<proteinExistence type="predicted"/>
<dbReference type="InterPro" id="IPR036390">
    <property type="entry name" value="WH_DNA-bd_sf"/>
</dbReference>
<name>A0AAP9EV92_GLUTH</name>
<evidence type="ECO:0000256" key="3">
    <source>
        <dbReference type="ARBA" id="ARBA00023163"/>
    </source>
</evidence>
<dbReference type="SUPFAM" id="SSF46785">
    <property type="entry name" value="Winged helix' DNA-binding domain"/>
    <property type="match status" value="1"/>
</dbReference>
<sequence>MRKSCMKKNNRFDLDSYDLKILRILQSDSDTTLQVMGETVGLSPSACSRRIGALRASGAIRKNIAIIDRELTHSNVIAFVLIRAASHTTVDIEKFRKSLNGIVEIAEAHRLTGNYDFMLKINISSVDHYDQIYKTIINRVDLDRVSSYFSAEVISDQTKIL</sequence>
<evidence type="ECO:0000256" key="2">
    <source>
        <dbReference type="ARBA" id="ARBA00023125"/>
    </source>
</evidence>
<keyword evidence="1" id="KW-0805">Transcription regulation</keyword>
<protein>
    <submittedName>
        <fullName evidence="5">Lrp/AsnC family transcriptional regulator</fullName>
    </submittedName>
</protein>
<dbReference type="Proteomes" id="UP000323560">
    <property type="component" value="Chromosome"/>
</dbReference>
<keyword evidence="2" id="KW-0238">DNA-binding</keyword>
<dbReference type="InterPro" id="IPR000485">
    <property type="entry name" value="AsnC-type_HTH_dom"/>
</dbReference>
<dbReference type="Pfam" id="PF13404">
    <property type="entry name" value="HTH_AsnC-type"/>
    <property type="match status" value="1"/>
</dbReference>
<dbReference type="Pfam" id="PF01037">
    <property type="entry name" value="AsnC_trans_reg"/>
    <property type="match status" value="1"/>
</dbReference>
<evidence type="ECO:0000256" key="1">
    <source>
        <dbReference type="ARBA" id="ARBA00023015"/>
    </source>
</evidence>
<dbReference type="PANTHER" id="PTHR30154">
    <property type="entry name" value="LEUCINE-RESPONSIVE REGULATORY PROTEIN"/>
    <property type="match status" value="1"/>
</dbReference>
<dbReference type="EMBL" id="CP043043">
    <property type="protein sequence ID" value="QEH96987.1"/>
    <property type="molecule type" value="Genomic_DNA"/>
</dbReference>
<evidence type="ECO:0000313" key="5">
    <source>
        <dbReference type="EMBL" id="QEH96987.1"/>
    </source>
</evidence>
<dbReference type="AlphaFoldDB" id="A0AAP9EV92"/>
<dbReference type="GO" id="GO:0043200">
    <property type="term" value="P:response to amino acid"/>
    <property type="evidence" value="ECO:0007669"/>
    <property type="project" value="TreeGrafter"/>
</dbReference>
<dbReference type="PANTHER" id="PTHR30154:SF34">
    <property type="entry name" value="TRANSCRIPTIONAL REGULATOR AZLB"/>
    <property type="match status" value="1"/>
</dbReference>
<dbReference type="KEGG" id="gti:FXF46_12580"/>
<accession>A0AAP9EV92</accession>
<dbReference type="GO" id="GO:0005829">
    <property type="term" value="C:cytosol"/>
    <property type="evidence" value="ECO:0007669"/>
    <property type="project" value="TreeGrafter"/>
</dbReference>
<keyword evidence="3" id="KW-0804">Transcription</keyword>
<dbReference type="InterPro" id="IPR019888">
    <property type="entry name" value="Tscrpt_reg_AsnC-like"/>
</dbReference>
<dbReference type="PROSITE" id="PS50956">
    <property type="entry name" value="HTH_ASNC_2"/>
    <property type="match status" value="1"/>
</dbReference>
<dbReference type="InterPro" id="IPR019887">
    <property type="entry name" value="Tscrpt_reg_AsnC/Lrp_C"/>
</dbReference>
<evidence type="ECO:0000259" key="4">
    <source>
        <dbReference type="PROSITE" id="PS50956"/>
    </source>
</evidence>
<evidence type="ECO:0000313" key="6">
    <source>
        <dbReference type="Proteomes" id="UP000323560"/>
    </source>
</evidence>